<organism evidence="1 2">
    <name type="scientific">Mycolicibacterium smegmatis (strain ATCC 700084 / mc(2)155)</name>
    <name type="common">Mycobacterium smegmatis</name>
    <dbReference type="NCBI Taxonomy" id="246196"/>
    <lineage>
        <taxon>Bacteria</taxon>
        <taxon>Bacillati</taxon>
        <taxon>Actinomycetota</taxon>
        <taxon>Actinomycetes</taxon>
        <taxon>Mycobacteriales</taxon>
        <taxon>Mycobacteriaceae</taxon>
        <taxon>Mycolicibacterium</taxon>
    </lineage>
</organism>
<dbReference type="STRING" id="246196.MSMEG_2031"/>
<proteinExistence type="predicted"/>
<name>A0QU05_MYCS2</name>
<dbReference type="KEGG" id="msm:MSMEG_2031"/>
<evidence type="ECO:0000313" key="2">
    <source>
        <dbReference type="Proteomes" id="UP000000757"/>
    </source>
</evidence>
<dbReference type="Proteomes" id="UP000000757">
    <property type="component" value="Chromosome"/>
</dbReference>
<accession>A0QU05</accession>
<protein>
    <submittedName>
        <fullName evidence="1">Uncharacterized protein</fullName>
    </submittedName>
</protein>
<reference evidence="1 2" key="1">
    <citation type="submission" date="2006-10" db="EMBL/GenBank/DDBJ databases">
        <authorList>
            <person name="Fleischmann R.D."/>
            <person name="Dodson R.J."/>
            <person name="Haft D.H."/>
            <person name="Merkel J.S."/>
            <person name="Nelson W.C."/>
            <person name="Fraser C.M."/>
        </authorList>
    </citation>
    <scope>NUCLEOTIDE SEQUENCE [LARGE SCALE GENOMIC DNA]</scope>
    <source>
        <strain evidence="2">ATCC 700084 / mc(2)155</strain>
    </source>
</reference>
<keyword evidence="2" id="KW-1185">Reference proteome</keyword>
<dbReference type="RefSeq" id="WP_011728102.1">
    <property type="nucleotide sequence ID" value="NC_008596.1"/>
</dbReference>
<dbReference type="AlphaFoldDB" id="A0QU05"/>
<gene>
    <name evidence="1" type="ordered locus">MSMEG_2031</name>
</gene>
<evidence type="ECO:0000313" key="1">
    <source>
        <dbReference type="EMBL" id="ABK74126.1"/>
    </source>
</evidence>
<dbReference type="GeneID" id="93456835"/>
<sequence>MLGLGRTLGPARCRTLGADERACSAADVRRGVRQTRTVAVQKCTVAGVVAVAEAVAVAVQ</sequence>
<dbReference type="EMBL" id="CP000480">
    <property type="protein sequence ID" value="ABK74126.1"/>
    <property type="molecule type" value="Genomic_DNA"/>
</dbReference>